<evidence type="ECO:0000256" key="3">
    <source>
        <dbReference type="ARBA" id="ARBA00014754"/>
    </source>
</evidence>
<feature type="signal peptide" evidence="7">
    <location>
        <begin position="1"/>
        <end position="19"/>
    </location>
</feature>
<evidence type="ECO:0000313" key="10">
    <source>
        <dbReference type="Proteomes" id="UP000253987"/>
    </source>
</evidence>
<comment type="similarity">
    <text evidence="2 7">Belongs to the FlgA family.</text>
</comment>
<dbReference type="Gene3D" id="2.30.30.760">
    <property type="match status" value="1"/>
</dbReference>
<sequence length="234" mass="24842">MRISIFVTALLMSSLAGTAAASDTTAEQIYSAADKFLTAFAREQAPDGFSVVYDSGKLDARLSLATCENPLDVSFSGDPWKTTQPSLLVSCEGSRPWRMFLPVSITITGDAIVAARPLSRGERLTESALSTDSVVVNSIRRGAVTREDQLVGMEMRRGVNAGTVFTPDLLLTPAAIERGDHVIISARSGNFSVNSRGKALASGGIGEQVLVENLSSSRTIRARVTAPGHVEIPM</sequence>
<name>A0A2V3ZLU0_9GAMM</name>
<gene>
    <name evidence="9" type="ORF">DIT71_07630</name>
</gene>
<keyword evidence="5 7" id="KW-0574">Periplasm</keyword>
<evidence type="ECO:0000256" key="2">
    <source>
        <dbReference type="ARBA" id="ARBA00010474"/>
    </source>
</evidence>
<comment type="subcellular location">
    <subcellularLocation>
        <location evidence="1 7">Periplasm</location>
    </subcellularLocation>
</comment>
<dbReference type="AlphaFoldDB" id="A0A2V3ZLU0"/>
<reference evidence="10" key="1">
    <citation type="submission" date="2018-05" db="EMBL/GenBank/DDBJ databases">
        <authorList>
            <person name="Lu D."/>
        </authorList>
    </citation>
    <scope>NUCLEOTIDE SEQUENCE [LARGE SCALE GENOMIC DNA]</scope>
    <source>
        <strain evidence="10">F01</strain>
    </source>
</reference>
<keyword evidence="9" id="KW-0282">Flagellum</keyword>
<dbReference type="InterPro" id="IPR017585">
    <property type="entry name" value="SAF_FlgA"/>
</dbReference>
<dbReference type="Gene3D" id="3.90.1210.10">
    <property type="entry name" value="Antifreeze-like/N-acetylneuraminic acid synthase C-terminal domain"/>
    <property type="match status" value="1"/>
</dbReference>
<dbReference type="InterPro" id="IPR041231">
    <property type="entry name" value="FlgA_N"/>
</dbReference>
<dbReference type="GO" id="GO:0042597">
    <property type="term" value="C:periplasmic space"/>
    <property type="evidence" value="ECO:0007669"/>
    <property type="project" value="UniProtKB-SubCell"/>
</dbReference>
<comment type="function">
    <text evidence="6 7">Involved in the assembly process of the P-ring formation. It may associate with FlgF on the rod constituting a structure essential for the P-ring assembly or may act as a modulator protein for the P-ring assembly.</text>
</comment>
<evidence type="ECO:0000256" key="1">
    <source>
        <dbReference type="ARBA" id="ARBA00004418"/>
    </source>
</evidence>
<dbReference type="PANTHER" id="PTHR36307:SF1">
    <property type="entry name" value="FLAGELLA BASAL BODY P-RING FORMATION PROTEIN FLGA"/>
    <property type="match status" value="1"/>
</dbReference>
<dbReference type="Pfam" id="PF13144">
    <property type="entry name" value="ChapFlgA"/>
    <property type="match status" value="1"/>
</dbReference>
<keyword evidence="9" id="KW-0969">Cilium</keyword>
<accession>A0A2V3ZLU0</accession>
<dbReference type="PANTHER" id="PTHR36307">
    <property type="entry name" value="FLAGELLA BASAL BODY P-RING FORMATION PROTEIN FLGA"/>
    <property type="match status" value="1"/>
</dbReference>
<dbReference type="RefSeq" id="WP_114612610.1">
    <property type="nucleotide sequence ID" value="NZ_QFWX01000003.1"/>
</dbReference>
<dbReference type="InterPro" id="IPR013974">
    <property type="entry name" value="SAF"/>
</dbReference>
<proteinExistence type="inferred from homology"/>
<dbReference type="OrthoDB" id="5729023at2"/>
<feature type="chain" id="PRO_5015801887" description="Flagella basal body P-ring formation protein FlgA" evidence="7">
    <location>
        <begin position="20"/>
        <end position="234"/>
    </location>
</feature>
<protein>
    <recommendedName>
        <fullName evidence="3 7">Flagella basal body P-ring formation protein FlgA</fullName>
    </recommendedName>
</protein>
<dbReference type="InterPro" id="IPR039246">
    <property type="entry name" value="Flagellar_FlgA"/>
</dbReference>
<evidence type="ECO:0000256" key="6">
    <source>
        <dbReference type="ARBA" id="ARBA00025643"/>
    </source>
</evidence>
<organism evidence="9 10">
    <name type="scientific">Marinobacter vulgaris</name>
    <dbReference type="NCBI Taxonomy" id="1928331"/>
    <lineage>
        <taxon>Bacteria</taxon>
        <taxon>Pseudomonadati</taxon>
        <taxon>Pseudomonadota</taxon>
        <taxon>Gammaproteobacteria</taxon>
        <taxon>Pseudomonadales</taxon>
        <taxon>Marinobacteraceae</taxon>
        <taxon>Marinobacter</taxon>
    </lineage>
</organism>
<reference evidence="9 10" key="2">
    <citation type="submission" date="2018-06" db="EMBL/GenBank/DDBJ databases">
        <title>Marinobactersediminissp. nov, a moderately halophilic bacterium isolated from marine solar saltern.</title>
        <authorList>
            <person name="Zhang Y."/>
        </authorList>
    </citation>
    <scope>NUCLEOTIDE SEQUENCE [LARGE SCALE GENOMIC DNA]</scope>
    <source>
        <strain evidence="9 10">F01</strain>
    </source>
</reference>
<comment type="caution">
    <text evidence="9">The sequence shown here is derived from an EMBL/GenBank/DDBJ whole genome shotgun (WGS) entry which is preliminary data.</text>
</comment>
<dbReference type="Pfam" id="PF17656">
    <property type="entry name" value="ChapFlgA_N"/>
    <property type="match status" value="1"/>
</dbReference>
<dbReference type="Proteomes" id="UP000253987">
    <property type="component" value="Unassembled WGS sequence"/>
</dbReference>
<dbReference type="SMART" id="SM00858">
    <property type="entry name" value="SAF"/>
    <property type="match status" value="1"/>
</dbReference>
<keyword evidence="9" id="KW-0966">Cell projection</keyword>
<keyword evidence="7" id="KW-1005">Bacterial flagellum biogenesis</keyword>
<dbReference type="EMBL" id="QFWX01000003">
    <property type="protein sequence ID" value="PXX91729.1"/>
    <property type="molecule type" value="Genomic_DNA"/>
</dbReference>
<evidence type="ECO:0000256" key="4">
    <source>
        <dbReference type="ARBA" id="ARBA00022729"/>
    </source>
</evidence>
<evidence type="ECO:0000313" key="9">
    <source>
        <dbReference type="EMBL" id="PXX91729.1"/>
    </source>
</evidence>
<evidence type="ECO:0000256" key="7">
    <source>
        <dbReference type="RuleBase" id="RU362063"/>
    </source>
</evidence>
<keyword evidence="10" id="KW-1185">Reference proteome</keyword>
<evidence type="ECO:0000256" key="5">
    <source>
        <dbReference type="ARBA" id="ARBA00022764"/>
    </source>
</evidence>
<feature type="domain" description="SAF" evidence="8">
    <location>
        <begin position="109"/>
        <end position="171"/>
    </location>
</feature>
<dbReference type="CDD" id="cd11614">
    <property type="entry name" value="SAF_CpaB_FlgA_like"/>
    <property type="match status" value="1"/>
</dbReference>
<keyword evidence="4 7" id="KW-0732">Signal</keyword>
<dbReference type="GO" id="GO:0044780">
    <property type="term" value="P:bacterial-type flagellum assembly"/>
    <property type="evidence" value="ECO:0007669"/>
    <property type="project" value="InterPro"/>
</dbReference>
<dbReference type="NCBIfam" id="TIGR03170">
    <property type="entry name" value="flgA_cterm"/>
    <property type="match status" value="1"/>
</dbReference>
<evidence type="ECO:0000259" key="8">
    <source>
        <dbReference type="SMART" id="SM00858"/>
    </source>
</evidence>